<feature type="transmembrane region" description="Helical" evidence="6">
    <location>
        <begin position="248"/>
        <end position="267"/>
    </location>
</feature>
<name>A0ABV6FYV5_9BACT</name>
<evidence type="ECO:0000256" key="5">
    <source>
        <dbReference type="PROSITE-ProRule" id="PRU00169"/>
    </source>
</evidence>
<keyword evidence="3 5" id="KW-0597">Phosphoprotein</keyword>
<feature type="transmembrane region" description="Helical" evidence="6">
    <location>
        <begin position="279"/>
        <end position="297"/>
    </location>
</feature>
<dbReference type="PROSITE" id="PS50110">
    <property type="entry name" value="RESPONSE_REGULATORY"/>
    <property type="match status" value="1"/>
</dbReference>
<feature type="modified residue" description="4-aspartylphosphate" evidence="5">
    <location>
        <position position="713"/>
    </location>
</feature>
<feature type="domain" description="Histidine kinase" evidence="7">
    <location>
        <begin position="419"/>
        <end position="640"/>
    </location>
</feature>
<dbReference type="Pfam" id="PF00512">
    <property type="entry name" value="HisKA"/>
    <property type="match status" value="1"/>
</dbReference>
<evidence type="ECO:0000313" key="10">
    <source>
        <dbReference type="Proteomes" id="UP001589797"/>
    </source>
</evidence>
<dbReference type="CDD" id="cd00082">
    <property type="entry name" value="HisKA"/>
    <property type="match status" value="1"/>
</dbReference>
<keyword evidence="4" id="KW-0902">Two-component regulatory system</keyword>
<keyword evidence="6" id="KW-0472">Membrane</keyword>
<dbReference type="SMART" id="SM00448">
    <property type="entry name" value="REC"/>
    <property type="match status" value="1"/>
</dbReference>
<evidence type="ECO:0000256" key="6">
    <source>
        <dbReference type="SAM" id="Phobius"/>
    </source>
</evidence>
<dbReference type="EC" id="2.7.13.3" evidence="2"/>
<dbReference type="CDD" id="cd17546">
    <property type="entry name" value="REC_hyHK_CKI1_RcsC-like"/>
    <property type="match status" value="1"/>
</dbReference>
<dbReference type="Pfam" id="PF07696">
    <property type="entry name" value="7TMR-DISMED2"/>
    <property type="match status" value="1"/>
</dbReference>
<dbReference type="SMART" id="SM00388">
    <property type="entry name" value="HisKA"/>
    <property type="match status" value="1"/>
</dbReference>
<feature type="transmembrane region" description="Helical" evidence="6">
    <location>
        <begin position="335"/>
        <end position="356"/>
    </location>
</feature>
<dbReference type="InterPro" id="IPR003594">
    <property type="entry name" value="HATPase_dom"/>
</dbReference>
<protein>
    <recommendedName>
        <fullName evidence="2">histidine kinase</fullName>
        <ecNumber evidence="2">2.7.13.3</ecNumber>
    </recommendedName>
</protein>
<comment type="catalytic activity">
    <reaction evidence="1">
        <text>ATP + protein L-histidine = ADP + protein N-phospho-L-histidine.</text>
        <dbReference type="EC" id="2.7.13.3"/>
    </reaction>
</comment>
<feature type="domain" description="Response regulatory" evidence="8">
    <location>
        <begin position="663"/>
        <end position="783"/>
    </location>
</feature>
<dbReference type="Pfam" id="PF07695">
    <property type="entry name" value="7TMR-DISM_7TM"/>
    <property type="match status" value="1"/>
</dbReference>
<keyword evidence="6" id="KW-0812">Transmembrane</keyword>
<dbReference type="Gene3D" id="3.40.50.2300">
    <property type="match status" value="1"/>
</dbReference>
<evidence type="ECO:0000259" key="8">
    <source>
        <dbReference type="PROSITE" id="PS50110"/>
    </source>
</evidence>
<gene>
    <name evidence="9" type="ORF">ACFFIP_17240</name>
</gene>
<dbReference type="Gene3D" id="1.10.287.130">
    <property type="match status" value="1"/>
</dbReference>
<dbReference type="InterPro" id="IPR011006">
    <property type="entry name" value="CheY-like_superfamily"/>
</dbReference>
<dbReference type="PROSITE" id="PS50109">
    <property type="entry name" value="HIS_KIN"/>
    <property type="match status" value="1"/>
</dbReference>
<dbReference type="SUPFAM" id="SSF47384">
    <property type="entry name" value="Homodimeric domain of signal transducing histidine kinase"/>
    <property type="match status" value="1"/>
</dbReference>
<dbReference type="Pfam" id="PF00072">
    <property type="entry name" value="Response_reg"/>
    <property type="match status" value="1"/>
</dbReference>
<dbReference type="InterPro" id="IPR001789">
    <property type="entry name" value="Sig_transdc_resp-reg_receiver"/>
</dbReference>
<feature type="transmembrane region" description="Helical" evidence="6">
    <location>
        <begin position="183"/>
        <end position="204"/>
    </location>
</feature>
<organism evidence="9 10">
    <name type="scientific">Fontibacter flavus</name>
    <dbReference type="NCBI Taxonomy" id="654838"/>
    <lineage>
        <taxon>Bacteria</taxon>
        <taxon>Pseudomonadati</taxon>
        <taxon>Bacteroidota</taxon>
        <taxon>Cytophagia</taxon>
        <taxon>Cytophagales</taxon>
        <taxon>Cyclobacteriaceae</taxon>
        <taxon>Fontibacter</taxon>
    </lineage>
</organism>
<dbReference type="InterPro" id="IPR003661">
    <property type="entry name" value="HisK_dim/P_dom"/>
</dbReference>
<dbReference type="Gene3D" id="2.60.40.2380">
    <property type="match status" value="1"/>
</dbReference>
<dbReference type="PANTHER" id="PTHR45339:SF1">
    <property type="entry name" value="HYBRID SIGNAL TRANSDUCTION HISTIDINE KINASE J"/>
    <property type="match status" value="1"/>
</dbReference>
<reference evidence="9 10" key="1">
    <citation type="submission" date="2024-09" db="EMBL/GenBank/DDBJ databases">
        <authorList>
            <person name="Sun Q."/>
            <person name="Mori K."/>
        </authorList>
    </citation>
    <scope>NUCLEOTIDE SEQUENCE [LARGE SCALE GENOMIC DNA]</scope>
    <source>
        <strain evidence="9 10">CCM 7650</strain>
    </source>
</reference>
<dbReference type="PRINTS" id="PR00344">
    <property type="entry name" value="BCTRLSENSOR"/>
</dbReference>
<proteinExistence type="predicted"/>
<dbReference type="InterPro" id="IPR036890">
    <property type="entry name" value="HATPase_C_sf"/>
</dbReference>
<keyword evidence="10" id="KW-1185">Reference proteome</keyword>
<feature type="transmembrane region" description="Helical" evidence="6">
    <location>
        <begin position="303"/>
        <end position="328"/>
    </location>
</feature>
<dbReference type="InterPro" id="IPR011623">
    <property type="entry name" value="7TMR_DISM_rcpt_extracell_dom1"/>
</dbReference>
<feature type="transmembrane region" description="Helical" evidence="6">
    <location>
        <begin position="211"/>
        <end position="228"/>
    </location>
</feature>
<dbReference type="RefSeq" id="WP_382388986.1">
    <property type="nucleotide sequence ID" value="NZ_JBHLWI010000053.1"/>
</dbReference>
<accession>A0ABV6FYV5</accession>
<dbReference type="Proteomes" id="UP001589797">
    <property type="component" value="Unassembled WGS sequence"/>
</dbReference>
<evidence type="ECO:0000313" key="9">
    <source>
        <dbReference type="EMBL" id="MFC0264435.1"/>
    </source>
</evidence>
<dbReference type="SUPFAM" id="SSF52172">
    <property type="entry name" value="CheY-like"/>
    <property type="match status" value="1"/>
</dbReference>
<keyword evidence="6" id="KW-1133">Transmembrane helix</keyword>
<sequence length="794" mass="90902">MHKPFFIVFLLSVLLPGNTKSQILKNSYPQSIYPYSEIVDLQQERLSFMEFLDQESSFEFSKLDTENTNLGFTENNYWVRFSLINQENQSKLIYLETGRPITDVVNLYQVSSDGEVVQLNNGDLIPIEERAFNHRKIIFPITLEANKSYRFYVNYQSDGEVINLPLRIHDSASLIQEAYFDQLIFGVFYGILLLAGVTYLFFYFGIKQKSFLLYVLYVFSVALLHFSLDGFYHQYLTPEITWFSKRAVLLFAAFSAFAFGRYVQIYVELKSFSPALNKLFNINLLAMLGLIAMVFIWQNGLPYYYPAVNAIALLLIILSIASVVGSYIKKHPVDIFFSLGIFSLTVGFIIFILNNFSLIPNSFLTENITKLSTGLEIIFLSLSMSNRIRLLKSEKEKIQEIALIQSEESNQIKSFFLSNISHELRTPLNAIIGLSKSIQDEIKDEKTKNNLEVIQYSSLGLLSAIDDILDYSKIEKKELQLEAKPFDLRKLVQQVRYINEQQATDKKLKFIYEEINPLPAVVIGDLNRTRQIIQNLLNNAIKFTHEGEVKLSIESETKSTSQVNLKIIITDTGVGIQKEKMERIFESFIQEQIDDKRKFGGFGLGLCIVKALVDQYGGNLHIDSEQGKGTAVIVSLDMNLPKETDKNQWQSNLNNEFDLKVKNILVVEDNPVNQMVMKSILKKWENTTFDTAFNGIEALEKLKINKFDLILMDLQMPDMDGYEATLAIREGQCGEENRNIPIIAVTADATDKAKNKVYQVGMDDYLTKPVDKDLLFEKVKNSLWLKEIDISKAI</sequence>
<dbReference type="InterPro" id="IPR036097">
    <property type="entry name" value="HisK_dim/P_sf"/>
</dbReference>
<dbReference type="SUPFAM" id="SSF55874">
    <property type="entry name" value="ATPase domain of HSP90 chaperone/DNA topoisomerase II/histidine kinase"/>
    <property type="match status" value="1"/>
</dbReference>
<evidence type="ECO:0000256" key="4">
    <source>
        <dbReference type="ARBA" id="ARBA00023012"/>
    </source>
</evidence>
<dbReference type="Gene3D" id="3.30.565.10">
    <property type="entry name" value="Histidine kinase-like ATPase, C-terminal domain"/>
    <property type="match status" value="1"/>
</dbReference>
<evidence type="ECO:0000259" key="7">
    <source>
        <dbReference type="PROSITE" id="PS50109"/>
    </source>
</evidence>
<dbReference type="PANTHER" id="PTHR45339">
    <property type="entry name" value="HYBRID SIGNAL TRANSDUCTION HISTIDINE KINASE J"/>
    <property type="match status" value="1"/>
</dbReference>
<dbReference type="InterPro" id="IPR005467">
    <property type="entry name" value="His_kinase_dom"/>
</dbReference>
<evidence type="ECO:0000256" key="1">
    <source>
        <dbReference type="ARBA" id="ARBA00000085"/>
    </source>
</evidence>
<dbReference type="InterPro" id="IPR004358">
    <property type="entry name" value="Sig_transdc_His_kin-like_C"/>
</dbReference>
<dbReference type="Pfam" id="PF02518">
    <property type="entry name" value="HATPase_c"/>
    <property type="match status" value="1"/>
</dbReference>
<comment type="caution">
    <text evidence="9">The sequence shown here is derived from an EMBL/GenBank/DDBJ whole genome shotgun (WGS) entry which is preliminary data.</text>
</comment>
<dbReference type="InterPro" id="IPR011622">
    <property type="entry name" value="7TMR_DISM_rcpt_extracell_dom2"/>
</dbReference>
<dbReference type="EMBL" id="JBHLWI010000053">
    <property type="protein sequence ID" value="MFC0264435.1"/>
    <property type="molecule type" value="Genomic_DNA"/>
</dbReference>
<evidence type="ECO:0000256" key="2">
    <source>
        <dbReference type="ARBA" id="ARBA00012438"/>
    </source>
</evidence>
<evidence type="ECO:0000256" key="3">
    <source>
        <dbReference type="ARBA" id="ARBA00022553"/>
    </source>
</evidence>
<dbReference type="SMART" id="SM00387">
    <property type="entry name" value="HATPase_c"/>
    <property type="match status" value="1"/>
</dbReference>